<sequence length="286" mass="30798">MAAGKSSLRITAFQQAMHPAALRHARPAPQQDALALHTLDERHVRQAPLGRWACAAPGGVAWVSVADGVASSPCADLASRSFLQVLHRASPAAARQLPGLVRHARLDWRARYLKPRTRGAACTLASLLVADGQVCAVNSGDARIWRLRPQADGSVQWRQLSRDHTAWQQMLDDGEADAAQADAYASIYQGLLHCLVLDADDDLDEDADESAAQEDDWLHIWHGQAALGDAYLLATDGLHGVLTDAQMQALWQVADAPPGKLQALHDAYRRAGAQDDVSVVLLDIGA</sequence>
<gene>
    <name evidence="2" type="ORF">C6570_15515</name>
</gene>
<dbReference type="OrthoDB" id="9801841at2"/>
<reference evidence="2 3" key="1">
    <citation type="submission" date="2018-03" db="EMBL/GenBank/DDBJ databases">
        <title>Genome sequencing of Ottowia sp.</title>
        <authorList>
            <person name="Kim S.-J."/>
            <person name="Heo J."/>
            <person name="Kwon S.-W."/>
        </authorList>
    </citation>
    <scope>NUCLEOTIDE SEQUENCE [LARGE SCALE GENOMIC DNA]</scope>
    <source>
        <strain evidence="2 3">KADR8-3</strain>
    </source>
</reference>
<evidence type="ECO:0000313" key="2">
    <source>
        <dbReference type="EMBL" id="AVO35472.1"/>
    </source>
</evidence>
<protein>
    <recommendedName>
        <fullName evidence="1">PPM-type phosphatase domain-containing protein</fullName>
    </recommendedName>
</protein>
<proteinExistence type="predicted"/>
<keyword evidence="3" id="KW-1185">Reference proteome</keyword>
<dbReference type="InterPro" id="IPR036457">
    <property type="entry name" value="PPM-type-like_dom_sf"/>
</dbReference>
<dbReference type="KEGG" id="otk:C6570_15515"/>
<dbReference type="Gene3D" id="3.60.40.10">
    <property type="entry name" value="PPM-type phosphatase domain"/>
    <property type="match status" value="1"/>
</dbReference>
<dbReference type="AlphaFoldDB" id="A0A2S0MHW6"/>
<evidence type="ECO:0000313" key="3">
    <source>
        <dbReference type="Proteomes" id="UP000239709"/>
    </source>
</evidence>
<dbReference type="SUPFAM" id="SSF81606">
    <property type="entry name" value="PP2C-like"/>
    <property type="match status" value="1"/>
</dbReference>
<dbReference type="Proteomes" id="UP000239709">
    <property type="component" value="Chromosome"/>
</dbReference>
<organism evidence="2 3">
    <name type="scientific">Ottowia oryzae</name>
    <dbReference type="NCBI Taxonomy" id="2109914"/>
    <lineage>
        <taxon>Bacteria</taxon>
        <taxon>Pseudomonadati</taxon>
        <taxon>Pseudomonadota</taxon>
        <taxon>Betaproteobacteria</taxon>
        <taxon>Burkholderiales</taxon>
        <taxon>Comamonadaceae</taxon>
        <taxon>Ottowia</taxon>
    </lineage>
</organism>
<dbReference type="PROSITE" id="PS51746">
    <property type="entry name" value="PPM_2"/>
    <property type="match status" value="1"/>
</dbReference>
<dbReference type="EMBL" id="CP027666">
    <property type="protein sequence ID" value="AVO35472.1"/>
    <property type="molecule type" value="Genomic_DNA"/>
</dbReference>
<evidence type="ECO:0000259" key="1">
    <source>
        <dbReference type="PROSITE" id="PS51746"/>
    </source>
</evidence>
<feature type="domain" description="PPM-type phosphatase" evidence="1">
    <location>
        <begin position="41"/>
        <end position="284"/>
    </location>
</feature>
<dbReference type="RefSeq" id="WP_106704020.1">
    <property type="nucleotide sequence ID" value="NZ_CP027666.1"/>
</dbReference>
<name>A0A2S0MHW6_9BURK</name>
<accession>A0A2S0MHW6</accession>
<dbReference type="InterPro" id="IPR001932">
    <property type="entry name" value="PPM-type_phosphatase-like_dom"/>
</dbReference>